<dbReference type="GO" id="GO:0005737">
    <property type="term" value="C:cytoplasm"/>
    <property type="evidence" value="ECO:0007669"/>
    <property type="project" value="UniProtKB-SubCell"/>
</dbReference>
<dbReference type="Gene3D" id="1.10.8.10">
    <property type="entry name" value="DNA helicase RuvA subunit, C-terminal domain"/>
    <property type="match status" value="1"/>
</dbReference>
<dbReference type="InterPro" id="IPR018101">
    <property type="entry name" value="Transl_elong_Ts_CS"/>
</dbReference>
<dbReference type="EMBL" id="JADHQC010000001">
    <property type="protein sequence ID" value="MBL6811357.1"/>
    <property type="molecule type" value="Genomic_DNA"/>
</dbReference>
<comment type="subcellular location">
    <subcellularLocation>
        <location evidence="6 8">Cytoplasm</location>
    </subcellularLocation>
</comment>
<dbReference type="FunFam" id="1.10.286.20:FF:000001">
    <property type="entry name" value="Elongation factor Ts"/>
    <property type="match status" value="1"/>
</dbReference>
<keyword evidence="4 6" id="KW-0251">Elongation factor</keyword>
<evidence type="ECO:0000313" key="11">
    <source>
        <dbReference type="EMBL" id="MBL6811357.1"/>
    </source>
</evidence>
<feature type="region of interest" description="Involved in Mg(2+) ion dislocation from EF-Tu" evidence="6">
    <location>
        <begin position="79"/>
        <end position="82"/>
    </location>
</feature>
<dbReference type="HAMAP" id="MF_00050">
    <property type="entry name" value="EF_Ts"/>
    <property type="match status" value="1"/>
</dbReference>
<dbReference type="Proteomes" id="UP000744438">
    <property type="component" value="Unassembled WGS sequence"/>
</dbReference>
<evidence type="ECO:0000256" key="5">
    <source>
        <dbReference type="ARBA" id="ARBA00022917"/>
    </source>
</evidence>
<dbReference type="Gene3D" id="3.30.479.20">
    <property type="entry name" value="Elongation factor Ts, dimerisation domain"/>
    <property type="match status" value="2"/>
</dbReference>
<evidence type="ECO:0000256" key="6">
    <source>
        <dbReference type="HAMAP-Rule" id="MF_00050"/>
    </source>
</evidence>
<dbReference type="SUPFAM" id="SSF46934">
    <property type="entry name" value="UBA-like"/>
    <property type="match status" value="1"/>
</dbReference>
<evidence type="ECO:0000259" key="10">
    <source>
        <dbReference type="Pfam" id="PF00889"/>
    </source>
</evidence>
<dbReference type="InterPro" id="IPR001816">
    <property type="entry name" value="Transl_elong_EFTs/EF1B"/>
</dbReference>
<gene>
    <name evidence="6" type="primary">tsf</name>
    <name evidence="11" type="ORF">ISQ63_00570</name>
</gene>
<evidence type="ECO:0000256" key="1">
    <source>
        <dbReference type="ARBA" id="ARBA00005532"/>
    </source>
</evidence>
<dbReference type="Gene3D" id="1.10.286.20">
    <property type="match status" value="1"/>
</dbReference>
<evidence type="ECO:0000256" key="2">
    <source>
        <dbReference type="ARBA" id="ARBA00016956"/>
    </source>
</evidence>
<evidence type="ECO:0000256" key="8">
    <source>
        <dbReference type="RuleBase" id="RU000643"/>
    </source>
</evidence>
<dbReference type="AlphaFoldDB" id="A0A937HZC5"/>
<dbReference type="PROSITE" id="PS01127">
    <property type="entry name" value="EF_TS_2"/>
    <property type="match status" value="1"/>
</dbReference>
<evidence type="ECO:0000256" key="3">
    <source>
        <dbReference type="ARBA" id="ARBA00022490"/>
    </source>
</evidence>
<dbReference type="Pfam" id="PF00889">
    <property type="entry name" value="EF_TS"/>
    <property type="match status" value="1"/>
</dbReference>
<proteinExistence type="inferred from homology"/>
<evidence type="ECO:0000256" key="7">
    <source>
        <dbReference type="RuleBase" id="RU000642"/>
    </source>
</evidence>
<dbReference type="SUPFAM" id="SSF54713">
    <property type="entry name" value="Elongation factor Ts (EF-Ts), dimerisation domain"/>
    <property type="match status" value="2"/>
</dbReference>
<dbReference type="PANTHER" id="PTHR11741">
    <property type="entry name" value="ELONGATION FACTOR TS"/>
    <property type="match status" value="1"/>
</dbReference>
<feature type="coiled-coil region" evidence="9">
    <location>
        <begin position="19"/>
        <end position="46"/>
    </location>
</feature>
<dbReference type="FunFam" id="1.10.8.10:FF:000001">
    <property type="entry name" value="Elongation factor Ts"/>
    <property type="match status" value="1"/>
</dbReference>
<dbReference type="InterPro" id="IPR009060">
    <property type="entry name" value="UBA-like_sf"/>
</dbReference>
<dbReference type="InterPro" id="IPR036402">
    <property type="entry name" value="EF-Ts_dimer_sf"/>
</dbReference>
<dbReference type="GO" id="GO:0003746">
    <property type="term" value="F:translation elongation factor activity"/>
    <property type="evidence" value="ECO:0007669"/>
    <property type="project" value="UniProtKB-UniRule"/>
</dbReference>
<evidence type="ECO:0000256" key="4">
    <source>
        <dbReference type="ARBA" id="ARBA00022768"/>
    </source>
</evidence>
<comment type="similarity">
    <text evidence="1 6 7">Belongs to the EF-Ts family.</text>
</comment>
<comment type="caution">
    <text evidence="11">The sequence shown here is derived from an EMBL/GenBank/DDBJ whole genome shotgun (WGS) entry which is preliminary data.</text>
</comment>
<dbReference type="PANTHER" id="PTHR11741:SF0">
    <property type="entry name" value="ELONGATION FACTOR TS, MITOCHONDRIAL"/>
    <property type="match status" value="1"/>
</dbReference>
<sequence length="284" mass="31689">MTIKAQDVKELREKTGLGMMECKKALEQANGNIDDAIKNLRKSSALKAEKKASRTAVEGIITSNISKKEIIFVEVNCETDFVAKDENFINFCEETLKVAVEASSEDNLLNVVSENMEKQRMSLVQKIGENIIIRKVKKITGEVLESYIHSNKKIAAGVSLEQGSPEIAKEVAIHIAATNPIVLSPEDLDESYINSEREIFRSQVEKENKPEEIKEKMIQGKLNKQLADVSLLKQAFVKDPSKTVEAFLSESNAKISSFIRIEVGEGIEVEKKDFAEEVQSQLKS</sequence>
<name>A0A937HZC5_9GAMM</name>
<protein>
    <recommendedName>
        <fullName evidence="2 6">Elongation factor Ts</fullName>
        <shortName evidence="6">EF-Ts</shortName>
    </recommendedName>
</protein>
<dbReference type="InterPro" id="IPR014039">
    <property type="entry name" value="Transl_elong_EFTs/EF1B_dimer"/>
</dbReference>
<comment type="function">
    <text evidence="6 7">Associates with the EF-Tu.GDP complex and induces the exchange of GDP to GTP. It remains bound to the aminoacyl-tRNA.EF-Tu.GTP complex up to the GTP hydrolysis stage on the ribosome.</text>
</comment>
<evidence type="ECO:0000313" key="12">
    <source>
        <dbReference type="Proteomes" id="UP000744438"/>
    </source>
</evidence>
<keyword evidence="3 6" id="KW-0963">Cytoplasm</keyword>
<keyword evidence="5 6" id="KW-0648">Protein biosynthesis</keyword>
<dbReference type="CDD" id="cd14275">
    <property type="entry name" value="UBA_EF-Ts"/>
    <property type="match status" value="1"/>
</dbReference>
<reference evidence="11" key="1">
    <citation type="submission" date="2020-10" db="EMBL/GenBank/DDBJ databases">
        <title>Microbiome of the Black Sea water column analyzed by genome centric metagenomics.</title>
        <authorList>
            <person name="Cabello-Yeves P.J."/>
            <person name="Callieri C."/>
            <person name="Picazo A."/>
            <person name="Mehrshad M."/>
            <person name="Haro-Moreno J.M."/>
            <person name="Roda-Garcia J."/>
            <person name="Dzembekova N."/>
            <person name="Slabakova V."/>
            <person name="Slabakova N."/>
            <person name="Moncheva S."/>
            <person name="Rodriguez-Valera F."/>
        </authorList>
    </citation>
    <scope>NUCLEOTIDE SEQUENCE</scope>
    <source>
        <strain evidence="11">BS307-5m-G49</strain>
    </source>
</reference>
<accession>A0A937HZC5</accession>
<dbReference type="PROSITE" id="PS01126">
    <property type="entry name" value="EF_TS_1"/>
    <property type="match status" value="1"/>
</dbReference>
<organism evidence="11 12">
    <name type="scientific">SAR86 cluster bacterium</name>
    <dbReference type="NCBI Taxonomy" id="2030880"/>
    <lineage>
        <taxon>Bacteria</taxon>
        <taxon>Pseudomonadati</taxon>
        <taxon>Pseudomonadota</taxon>
        <taxon>Gammaproteobacteria</taxon>
        <taxon>SAR86 cluster</taxon>
    </lineage>
</organism>
<feature type="domain" description="Translation elongation factor EFTs/EF1B dimerisation" evidence="10">
    <location>
        <begin position="72"/>
        <end position="265"/>
    </location>
</feature>
<dbReference type="NCBIfam" id="TIGR00116">
    <property type="entry name" value="tsf"/>
    <property type="match status" value="1"/>
</dbReference>
<keyword evidence="9" id="KW-0175">Coiled coil</keyword>
<evidence type="ECO:0000256" key="9">
    <source>
        <dbReference type="SAM" id="Coils"/>
    </source>
</evidence>